<dbReference type="KEGG" id="pry:Prubr_45010"/>
<dbReference type="Proteomes" id="UP000680866">
    <property type="component" value="Chromosome"/>
</dbReference>
<proteinExistence type="inferred from homology"/>
<dbReference type="PANTHER" id="PTHR30283:SF4">
    <property type="entry name" value="PEROXIDE STRESS RESISTANCE PROTEIN YAAA"/>
    <property type="match status" value="1"/>
</dbReference>
<keyword evidence="3" id="KW-1185">Reference proteome</keyword>
<dbReference type="Pfam" id="PF03883">
    <property type="entry name" value="H2O2_YaaD"/>
    <property type="match status" value="1"/>
</dbReference>
<dbReference type="GO" id="GO:0033194">
    <property type="term" value="P:response to hydroperoxide"/>
    <property type="evidence" value="ECO:0007669"/>
    <property type="project" value="TreeGrafter"/>
</dbReference>
<evidence type="ECO:0000313" key="2">
    <source>
        <dbReference type="EMBL" id="BCJ67480.1"/>
    </source>
</evidence>
<accession>A0A810N3I8</accession>
<dbReference type="GO" id="GO:0005829">
    <property type="term" value="C:cytosol"/>
    <property type="evidence" value="ECO:0007669"/>
    <property type="project" value="TreeGrafter"/>
</dbReference>
<sequence length="275" mass="30336">MGRTKGDGRARGPAMMILIHSSKAMRAAPRDGVPLRTPALLDRAEELADYLKTLPPARLAEVMQLSDALAEKTHEVIARWDTVPDQQSPAVHSFIGDIYSGLRIGDLSDADREYADERLRILSGLYGILRPYDGIRPYRLEMGYKLPGPKYTSLYDFWGDAVARCVPPTGLIVNLAAVEYSRTVTPFVDAARLVTPKFLTVDPKSGEPKFVTVHAKIARGAFARWLVTRRVDAAAGIEEFDEIGYRFDAVASRPGQPVFVCEEFGGKGLSVRLQS</sequence>
<dbReference type="HAMAP" id="MF_00652">
    <property type="entry name" value="UPF0246"/>
    <property type="match status" value="1"/>
</dbReference>
<evidence type="ECO:0000256" key="1">
    <source>
        <dbReference type="HAMAP-Rule" id="MF_00652"/>
    </source>
</evidence>
<name>A0A810N3I8_9ACTN</name>
<comment type="similarity">
    <text evidence="1">Belongs to the UPF0246 family.</text>
</comment>
<dbReference type="EMBL" id="AP023359">
    <property type="protein sequence ID" value="BCJ67480.1"/>
    <property type="molecule type" value="Genomic_DNA"/>
</dbReference>
<organism evidence="2 3">
    <name type="scientific">Polymorphospora rubra</name>
    <dbReference type="NCBI Taxonomy" id="338584"/>
    <lineage>
        <taxon>Bacteria</taxon>
        <taxon>Bacillati</taxon>
        <taxon>Actinomycetota</taxon>
        <taxon>Actinomycetes</taxon>
        <taxon>Micromonosporales</taxon>
        <taxon>Micromonosporaceae</taxon>
        <taxon>Polymorphospora</taxon>
    </lineage>
</organism>
<gene>
    <name evidence="2" type="ORF">Prubr_45010</name>
</gene>
<reference evidence="2" key="1">
    <citation type="submission" date="2020-08" db="EMBL/GenBank/DDBJ databases">
        <title>Whole genome shotgun sequence of Polymorphospora rubra NBRC 101157.</title>
        <authorList>
            <person name="Komaki H."/>
            <person name="Tamura T."/>
        </authorList>
    </citation>
    <scope>NUCLEOTIDE SEQUENCE</scope>
    <source>
        <strain evidence="2">NBRC 101157</strain>
    </source>
</reference>
<evidence type="ECO:0000313" key="3">
    <source>
        <dbReference type="Proteomes" id="UP000680866"/>
    </source>
</evidence>
<dbReference type="PANTHER" id="PTHR30283">
    <property type="entry name" value="PEROXIDE STRESS RESPONSE PROTEIN YAAA"/>
    <property type="match status" value="1"/>
</dbReference>
<protein>
    <recommendedName>
        <fullName evidence="1">UPF0246 protein Prubr_45010</fullName>
    </recommendedName>
</protein>
<dbReference type="AlphaFoldDB" id="A0A810N3I8"/>
<dbReference type="InterPro" id="IPR005583">
    <property type="entry name" value="YaaA"/>
</dbReference>